<reference evidence="3 4" key="1">
    <citation type="submission" date="2016-10" db="EMBL/GenBank/DDBJ databases">
        <authorList>
            <person name="de Groot N.N."/>
        </authorList>
    </citation>
    <scope>NUCLEOTIDE SEQUENCE [LARGE SCALE GENOMIC DNA]</scope>
    <source>
        <strain evidence="3 4">CGMCC 1.7054</strain>
    </source>
</reference>
<feature type="domain" description="Helicase XPB/Ssl2 N-terminal" evidence="2">
    <location>
        <begin position="491"/>
        <end position="611"/>
    </location>
</feature>
<keyword evidence="4" id="KW-1185">Reference proteome</keyword>
<dbReference type="RefSeq" id="WP_091697377.1">
    <property type="nucleotide sequence ID" value="NZ_FPCG01000006.1"/>
</dbReference>
<evidence type="ECO:0000259" key="2">
    <source>
        <dbReference type="Pfam" id="PF13625"/>
    </source>
</evidence>
<keyword evidence="3" id="KW-0347">Helicase</keyword>
<organism evidence="3 4">
    <name type="scientific">Micrococcus terreus</name>
    <dbReference type="NCBI Taxonomy" id="574650"/>
    <lineage>
        <taxon>Bacteria</taxon>
        <taxon>Bacillati</taxon>
        <taxon>Actinomycetota</taxon>
        <taxon>Actinomycetes</taxon>
        <taxon>Micrococcales</taxon>
        <taxon>Micrococcaceae</taxon>
        <taxon>Micrococcus</taxon>
    </lineage>
</organism>
<evidence type="ECO:0000256" key="1">
    <source>
        <dbReference type="SAM" id="MobiDB-lite"/>
    </source>
</evidence>
<proteinExistence type="predicted"/>
<keyword evidence="3" id="KW-0378">Hydrolase</keyword>
<feature type="region of interest" description="Disordered" evidence="1">
    <location>
        <begin position="644"/>
        <end position="691"/>
    </location>
</feature>
<dbReference type="STRING" id="574650.SAMN04487966_106128"/>
<sequence length="798" mass="84025">MSVPSLTGLFTSWLEDARPGRPGRLAALLRSRPDLCVPPPSDLGSLAARALARTSLVRALDSVDLPHLQVLECLAAVGPSTTEEIAAFLGVPDHPEIPDDVLQHLQDLALVVPSGPQGAWSAPVQVTAAVGNLGLHLGRPAAGLGADPAGLPTARDELIQRIQDHELVQRDPGLLAAVLDAVQTLQTQPVARVSDPPGPVLQVLLDTGLVVRAGAAPDGTELAEHPLEAALAWRQGTAGVTLSLSAPDAPGQTVLGPIARNAALAAVTDLLRECLAVLAALEDGLPTLRSGGVGVREVRRLAVRTGTEAVHAAWLVELLVAAGLVELDPDTSEWQHSSAVPHWRRASRARQWEVLASGWLSCARAPLWGPPVSTAPSTAAETGRLLAPDRTRPDAPQLRATVLGTATLASEQQPGIGLDAAVPHRLRWQHPRQHHRTAALVPALLREAGLLGLTGAGALTELGALVAQGDLPAARERVEELLPAPVARFRLQGDLTAVAPGYLDPRLAEPLTLMAAPEGDGPAEQFRFSDTSLHRALDAGWTAEQILQFLTEHSEDRVPQSVEYLVRDVARRHGALVTGAAAAWLRAEDPDLLDAVLADPSLVQARLERLAPTVLVAGVGPRELQRLLATAGHRAALAAVRPAVPAASAASRPDDGQEPSADRSPERESLASTMAHSPFPAPLASTRRVPSDQEIDEVLERLRRAPVPMDAETGPEQAVAVLRQAARTRQPVRLHLVTAQGERRERLVVPLAVAGGRLRCQDLPDGSSAPVGRESVLPLHRVVGAEPVTSTIPTGLAD</sequence>
<dbReference type="GO" id="GO:0004386">
    <property type="term" value="F:helicase activity"/>
    <property type="evidence" value="ECO:0007669"/>
    <property type="project" value="UniProtKB-KW"/>
</dbReference>
<protein>
    <submittedName>
        <fullName evidence="3">Helicase conserved C-terminal domain-containing protein</fullName>
    </submittedName>
</protein>
<dbReference type="EMBL" id="FPCG01000006">
    <property type="protein sequence ID" value="SFV23254.1"/>
    <property type="molecule type" value="Genomic_DNA"/>
</dbReference>
<feature type="compositionally biased region" description="Basic and acidic residues" evidence="1">
    <location>
        <begin position="652"/>
        <end position="669"/>
    </location>
</feature>
<dbReference type="Pfam" id="PF13625">
    <property type="entry name" value="Helicase_C_3"/>
    <property type="match status" value="1"/>
</dbReference>
<keyword evidence="3" id="KW-0067">ATP-binding</keyword>
<gene>
    <name evidence="3" type="ORF">SAMN04487966_106128</name>
</gene>
<dbReference type="OrthoDB" id="3415124at2"/>
<keyword evidence="3" id="KW-0547">Nucleotide-binding</keyword>
<dbReference type="InterPro" id="IPR032830">
    <property type="entry name" value="XPB/Ssl2_N"/>
</dbReference>
<name>A0A1I7MMV3_9MICC</name>
<evidence type="ECO:0000313" key="4">
    <source>
        <dbReference type="Proteomes" id="UP000198881"/>
    </source>
</evidence>
<dbReference type="Proteomes" id="UP000198881">
    <property type="component" value="Unassembled WGS sequence"/>
</dbReference>
<evidence type="ECO:0000313" key="3">
    <source>
        <dbReference type="EMBL" id="SFV23254.1"/>
    </source>
</evidence>
<accession>A0A1I7MMV3</accession>
<dbReference type="AlphaFoldDB" id="A0A1I7MMV3"/>